<dbReference type="Gene3D" id="1.10.3720.10">
    <property type="entry name" value="MetI-like"/>
    <property type="match status" value="1"/>
</dbReference>
<keyword evidence="6 7" id="KW-0472">Membrane</keyword>
<feature type="transmembrane region" description="Helical" evidence="7">
    <location>
        <begin position="153"/>
        <end position="181"/>
    </location>
</feature>
<dbReference type="AlphaFoldDB" id="A0ABD6CNM6"/>
<evidence type="ECO:0000256" key="8">
    <source>
        <dbReference type="SAM" id="MobiDB-lite"/>
    </source>
</evidence>
<feature type="transmembrane region" description="Helical" evidence="7">
    <location>
        <begin position="267"/>
        <end position="285"/>
    </location>
</feature>
<keyword evidence="2 7" id="KW-0813">Transport</keyword>
<accession>A0ABD6CNM6</accession>
<dbReference type="InterPro" id="IPR035906">
    <property type="entry name" value="MetI-like_sf"/>
</dbReference>
<organism evidence="10 11">
    <name type="scientific">Halobellus rarus</name>
    <dbReference type="NCBI Taxonomy" id="1126237"/>
    <lineage>
        <taxon>Archaea</taxon>
        <taxon>Methanobacteriati</taxon>
        <taxon>Methanobacteriota</taxon>
        <taxon>Stenosarchaea group</taxon>
        <taxon>Halobacteria</taxon>
        <taxon>Halobacteriales</taxon>
        <taxon>Haloferacaceae</taxon>
        <taxon>Halobellus</taxon>
    </lineage>
</organism>
<dbReference type="Pfam" id="PF00528">
    <property type="entry name" value="BPD_transp_1"/>
    <property type="match status" value="1"/>
</dbReference>
<dbReference type="SUPFAM" id="SSF161098">
    <property type="entry name" value="MetI-like"/>
    <property type="match status" value="1"/>
</dbReference>
<feature type="domain" description="ABC transmembrane type-1" evidence="9">
    <location>
        <begin position="105"/>
        <end position="289"/>
    </location>
</feature>
<dbReference type="PANTHER" id="PTHR30151">
    <property type="entry name" value="ALKANE SULFONATE ABC TRANSPORTER-RELATED, MEMBRANE SUBUNIT"/>
    <property type="match status" value="1"/>
</dbReference>
<comment type="caution">
    <text evidence="10">The sequence shown here is derived from an EMBL/GenBank/DDBJ whole genome shotgun (WGS) entry which is preliminary data.</text>
</comment>
<dbReference type="PANTHER" id="PTHR30151:SF0">
    <property type="entry name" value="ABC TRANSPORTER PERMEASE PROTEIN MJ0413-RELATED"/>
    <property type="match status" value="1"/>
</dbReference>
<evidence type="ECO:0000256" key="4">
    <source>
        <dbReference type="ARBA" id="ARBA00022692"/>
    </source>
</evidence>
<dbReference type="RefSeq" id="WP_345780727.1">
    <property type="nucleotide sequence ID" value="NZ_JANHDI010000002.1"/>
</dbReference>
<feature type="compositionally biased region" description="Low complexity" evidence="8">
    <location>
        <begin position="1"/>
        <end position="15"/>
    </location>
</feature>
<dbReference type="GO" id="GO:0005886">
    <property type="term" value="C:plasma membrane"/>
    <property type="evidence" value="ECO:0007669"/>
    <property type="project" value="UniProtKB-SubCell"/>
</dbReference>
<dbReference type="PROSITE" id="PS50928">
    <property type="entry name" value="ABC_TM1"/>
    <property type="match status" value="1"/>
</dbReference>
<sequence length="297" mass="30978">MSVETGTESETGATTDPGSTHESPGDSSIGSLSDLDTAGLAYGAAGTGIFLAVWQAAAMAVGRTYLLPSPVEVATAFVVELTAPTTFTVPFAEVSIPATRLVANLLQSLLHYLPGLAVGSVLGISLGVAMGWSGRLDDALTPVTRFLRPIPPLAWIVFAIVWIGIGHGGAAFIVGIGAFWINFYNAYAGVEGVSTHLREVAETLGVDDDLTMIRKVILPAATPSIATGVRTSIGQCWMIVVAAELFGAPGVGFQIINAAQNLATDVSVAYMAVISLVFLVSDGAFRRVERRALAWRD</sequence>
<evidence type="ECO:0000313" key="11">
    <source>
        <dbReference type="Proteomes" id="UP001597085"/>
    </source>
</evidence>
<dbReference type="Proteomes" id="UP001597085">
    <property type="component" value="Unassembled WGS sequence"/>
</dbReference>
<keyword evidence="5 7" id="KW-1133">Transmembrane helix</keyword>
<evidence type="ECO:0000256" key="2">
    <source>
        <dbReference type="ARBA" id="ARBA00022448"/>
    </source>
</evidence>
<comment type="subcellular location">
    <subcellularLocation>
        <location evidence="1 7">Cell membrane</location>
        <topology evidence="1 7">Multi-pass membrane protein</topology>
    </subcellularLocation>
</comment>
<keyword evidence="11" id="KW-1185">Reference proteome</keyword>
<keyword evidence="4 7" id="KW-0812">Transmembrane</keyword>
<proteinExistence type="inferred from homology"/>
<evidence type="ECO:0000256" key="1">
    <source>
        <dbReference type="ARBA" id="ARBA00004651"/>
    </source>
</evidence>
<keyword evidence="3" id="KW-1003">Cell membrane</keyword>
<evidence type="ECO:0000256" key="5">
    <source>
        <dbReference type="ARBA" id="ARBA00022989"/>
    </source>
</evidence>
<gene>
    <name evidence="10" type="ORF">ACFSBX_07700</name>
</gene>
<evidence type="ECO:0000313" key="10">
    <source>
        <dbReference type="EMBL" id="MFD1598841.1"/>
    </source>
</evidence>
<protein>
    <submittedName>
        <fullName evidence="10">ABC transporter permease</fullName>
    </submittedName>
</protein>
<evidence type="ECO:0000256" key="6">
    <source>
        <dbReference type="ARBA" id="ARBA00023136"/>
    </source>
</evidence>
<dbReference type="CDD" id="cd06261">
    <property type="entry name" value="TM_PBP2"/>
    <property type="match status" value="1"/>
</dbReference>
<dbReference type="InterPro" id="IPR000515">
    <property type="entry name" value="MetI-like"/>
</dbReference>
<feature type="transmembrane region" description="Helical" evidence="7">
    <location>
        <begin position="112"/>
        <end position="132"/>
    </location>
</feature>
<evidence type="ECO:0000256" key="3">
    <source>
        <dbReference type="ARBA" id="ARBA00022475"/>
    </source>
</evidence>
<reference evidence="10 11" key="1">
    <citation type="journal article" date="2019" name="Int. J. Syst. Evol. Microbiol.">
        <title>The Global Catalogue of Microorganisms (GCM) 10K type strain sequencing project: providing services to taxonomists for standard genome sequencing and annotation.</title>
        <authorList>
            <consortium name="The Broad Institute Genomics Platform"/>
            <consortium name="The Broad Institute Genome Sequencing Center for Infectious Disease"/>
            <person name="Wu L."/>
            <person name="Ma J."/>
        </authorList>
    </citation>
    <scope>NUCLEOTIDE SEQUENCE [LARGE SCALE GENOMIC DNA]</scope>
    <source>
        <strain evidence="10 11">CGMCC 1.12121</strain>
    </source>
</reference>
<evidence type="ECO:0000259" key="9">
    <source>
        <dbReference type="PROSITE" id="PS50928"/>
    </source>
</evidence>
<feature type="transmembrane region" description="Helical" evidence="7">
    <location>
        <begin position="40"/>
        <end position="61"/>
    </location>
</feature>
<feature type="region of interest" description="Disordered" evidence="8">
    <location>
        <begin position="1"/>
        <end position="29"/>
    </location>
</feature>
<comment type="similarity">
    <text evidence="7">Belongs to the binding-protein-dependent transport system permease family.</text>
</comment>
<evidence type="ECO:0000256" key="7">
    <source>
        <dbReference type="RuleBase" id="RU363032"/>
    </source>
</evidence>
<name>A0ABD6CNM6_9EURY</name>
<dbReference type="EMBL" id="JBHUDK010000006">
    <property type="protein sequence ID" value="MFD1598841.1"/>
    <property type="molecule type" value="Genomic_DNA"/>
</dbReference>